<dbReference type="Gene3D" id="3.30.420.10">
    <property type="entry name" value="Ribonuclease H-like superfamily/Ribonuclease H"/>
    <property type="match status" value="1"/>
</dbReference>
<dbReference type="InterPro" id="IPR001584">
    <property type="entry name" value="Integrase_cat-core"/>
</dbReference>
<proteinExistence type="predicted"/>
<accession>A0A8C7Y6R4</accession>
<dbReference type="InterPro" id="IPR036397">
    <property type="entry name" value="RNaseH_sf"/>
</dbReference>
<keyword evidence="4" id="KW-1185">Reference proteome</keyword>
<dbReference type="Pfam" id="PF17921">
    <property type="entry name" value="Integrase_H2C2"/>
    <property type="match status" value="1"/>
</dbReference>
<dbReference type="SUPFAM" id="SSF56672">
    <property type="entry name" value="DNA/RNA polymerases"/>
    <property type="match status" value="1"/>
</dbReference>
<dbReference type="InterPro" id="IPR050951">
    <property type="entry name" value="Retrovirus_Pol_polyprotein"/>
</dbReference>
<name>A0A8C7Y6R4_9TELE</name>
<dbReference type="Ensembl" id="ENSOSIT00000024288.1">
    <property type="protein sequence ID" value="ENSOSIP00000022994.1"/>
    <property type="gene ID" value="ENSOSIG00000012090.1"/>
</dbReference>
<dbReference type="FunFam" id="3.30.420.10:FF:000032">
    <property type="entry name" value="Retrovirus-related Pol polyprotein from transposon 297-like Protein"/>
    <property type="match status" value="1"/>
</dbReference>
<dbReference type="PROSITE" id="PS50994">
    <property type="entry name" value="INTEGRASE"/>
    <property type="match status" value="1"/>
</dbReference>
<sequence>MNDVVDLSDSFLCNPDVSKHAKAEPEETESNVMPNLPFNEATFSFDVDKNEFVHVQKADPSIAKCLSAANSNEEKSSCAFNDGRLVRNWFPPALGNLGWNVVQQIVVPEKYRCQILSLAHDGPSGHLGVRKTYHLILRYFFWPALKSDVTKYCRLCHICQMSGKPNQVIPPAPLHPIPPIGEPFEHLILDCVGPLPKTNSGHQYLLTLMCAATRYPEAIPLRTLRTKAIIKDLVNFFSTFGFPQSIQSDQGSNFTSKLFGQVVKSLYIKHRLSSAYHPQSQGALERFHQTLKNMLKKFCLDSGREWDEGLPFLMLATRESVQESTGFSPAELMFGNSVHGPLKHLKDKILSNSCDAKQNVLDYVSSFRERLHRACEVARSNLSVSQKKIKRIFDQKVVQRHFDIGDKVITFLPVPGSVLQAKFSGPYMIQEKLSETDYVVSTPERRRKSRVCHINMLKPYVDRIVGVVASLSKTGSPSQYRPESDGLRQVPSCSRLQNSEILDDLASYLSHLSKSAQEDLSRLIHNHISLFSVNPSRTSAISHDIDVGEHFPIRQHAYPVNPTKRALLQQEVKYLLENRLATTSSSSWTSPCLLVPKPDKTVRFCTDFRKVNQITKPDSYPLPRMEDCVDRVGSARFVTKLDLLKGYWQDPLTPPASEISAFVTPERSCLLVLKMHPPLFNVS</sequence>
<dbReference type="AlphaFoldDB" id="A0A8C7Y6R4"/>
<dbReference type="InterPro" id="IPR054465">
    <property type="entry name" value="Integrase_p58-like_C"/>
</dbReference>
<dbReference type="Proteomes" id="UP000694383">
    <property type="component" value="Unplaced"/>
</dbReference>
<dbReference type="GO" id="GO:0003676">
    <property type="term" value="F:nucleic acid binding"/>
    <property type="evidence" value="ECO:0007669"/>
    <property type="project" value="InterPro"/>
</dbReference>
<feature type="domain" description="Integrase catalytic" evidence="2">
    <location>
        <begin position="175"/>
        <end position="337"/>
    </location>
</feature>
<dbReference type="Gene3D" id="3.30.70.270">
    <property type="match status" value="1"/>
</dbReference>
<dbReference type="Gene3D" id="1.10.340.70">
    <property type="match status" value="1"/>
</dbReference>
<reference evidence="3" key="1">
    <citation type="submission" date="2025-08" db="UniProtKB">
        <authorList>
            <consortium name="Ensembl"/>
        </authorList>
    </citation>
    <scope>IDENTIFICATION</scope>
</reference>
<dbReference type="GO" id="GO:0015074">
    <property type="term" value="P:DNA integration"/>
    <property type="evidence" value="ECO:0007669"/>
    <property type="project" value="InterPro"/>
</dbReference>
<organism evidence="3 4">
    <name type="scientific">Oryzias sinensis</name>
    <name type="common">Chinese medaka</name>
    <dbReference type="NCBI Taxonomy" id="183150"/>
    <lineage>
        <taxon>Eukaryota</taxon>
        <taxon>Metazoa</taxon>
        <taxon>Chordata</taxon>
        <taxon>Craniata</taxon>
        <taxon>Vertebrata</taxon>
        <taxon>Euteleostomi</taxon>
        <taxon>Actinopterygii</taxon>
        <taxon>Neopterygii</taxon>
        <taxon>Teleostei</taxon>
        <taxon>Neoteleostei</taxon>
        <taxon>Acanthomorphata</taxon>
        <taxon>Ovalentaria</taxon>
        <taxon>Atherinomorphae</taxon>
        <taxon>Beloniformes</taxon>
        <taxon>Adrianichthyidae</taxon>
        <taxon>Oryziinae</taxon>
        <taxon>Oryzias</taxon>
    </lineage>
</organism>
<protein>
    <recommendedName>
        <fullName evidence="1">Gypsy retrotransposon integrase-like protein 1</fullName>
    </recommendedName>
</protein>
<evidence type="ECO:0000313" key="4">
    <source>
        <dbReference type="Proteomes" id="UP000694383"/>
    </source>
</evidence>
<dbReference type="GeneTree" id="ENSGT01050000244855"/>
<evidence type="ECO:0000256" key="1">
    <source>
        <dbReference type="ARBA" id="ARBA00039658"/>
    </source>
</evidence>
<evidence type="ECO:0000313" key="3">
    <source>
        <dbReference type="Ensembl" id="ENSOSIP00000022994.1"/>
    </source>
</evidence>
<dbReference type="Pfam" id="PF22938">
    <property type="entry name" value="Integrase_p58_C"/>
    <property type="match status" value="1"/>
</dbReference>
<dbReference type="Gene3D" id="3.10.10.10">
    <property type="entry name" value="HIV Type 1 Reverse Transcriptase, subunit A, domain 1"/>
    <property type="match status" value="1"/>
</dbReference>
<reference evidence="3" key="2">
    <citation type="submission" date="2025-09" db="UniProtKB">
        <authorList>
            <consortium name="Ensembl"/>
        </authorList>
    </citation>
    <scope>IDENTIFICATION</scope>
</reference>
<dbReference type="InterPro" id="IPR041588">
    <property type="entry name" value="Integrase_H2C2"/>
</dbReference>
<evidence type="ECO:0000259" key="2">
    <source>
        <dbReference type="PROSITE" id="PS50994"/>
    </source>
</evidence>
<dbReference type="PANTHER" id="PTHR37984">
    <property type="entry name" value="PROTEIN CBG26694"/>
    <property type="match status" value="1"/>
</dbReference>
<dbReference type="InterPro" id="IPR043502">
    <property type="entry name" value="DNA/RNA_pol_sf"/>
</dbReference>
<dbReference type="FunFam" id="1.10.340.70:FF:000001">
    <property type="entry name" value="Retrovirus-related Pol polyprotein from transposon gypsy-like Protein"/>
    <property type="match status" value="1"/>
</dbReference>
<dbReference type="InterPro" id="IPR043128">
    <property type="entry name" value="Rev_trsase/Diguanyl_cyclase"/>
</dbReference>
<dbReference type="PANTHER" id="PTHR37984:SF15">
    <property type="entry name" value="INTEGRASE CATALYTIC DOMAIN-CONTAINING PROTEIN"/>
    <property type="match status" value="1"/>
</dbReference>
<dbReference type="InterPro" id="IPR012337">
    <property type="entry name" value="RNaseH-like_sf"/>
</dbReference>
<dbReference type="SUPFAM" id="SSF53098">
    <property type="entry name" value="Ribonuclease H-like"/>
    <property type="match status" value="1"/>
</dbReference>
<dbReference type="Pfam" id="PF00665">
    <property type="entry name" value="rve"/>
    <property type="match status" value="1"/>
</dbReference>